<evidence type="ECO:0000313" key="5">
    <source>
        <dbReference type="Proteomes" id="UP001597260"/>
    </source>
</evidence>
<dbReference type="GO" id="GO:0004519">
    <property type="term" value="F:endonuclease activity"/>
    <property type="evidence" value="ECO:0007669"/>
    <property type="project" value="UniProtKB-KW"/>
</dbReference>
<protein>
    <submittedName>
        <fullName evidence="4">Restriction endonuclease</fullName>
    </submittedName>
</protein>
<comment type="caution">
    <text evidence="4">The sequence shown here is derived from an EMBL/GenBank/DDBJ whole genome shotgun (WGS) entry which is preliminary data.</text>
</comment>
<keyword evidence="4" id="KW-0540">Nuclease</keyword>
<dbReference type="SUPFAM" id="SSF52980">
    <property type="entry name" value="Restriction endonuclease-like"/>
    <property type="match status" value="1"/>
</dbReference>
<sequence length="236" mass="26082">MHRVRSYRRRDGTRVRGHTRKDPRRGYARGGRDNGWLLLGGGLGALVALALIVEFVRRHPYWSALIVFVIVGLGVTVLWLLRRIRLRQAAERAELDRVIEATDTMTGSEFERWFARLLARSGCTAVEVKGGSGDRGADIVARAPDGRRVVVQCKRHKPGNRVGSAVIQRFAGTCFTTHRGEICMIVTNGSFTAGDGQILARELGIQLVDRTVLEVWAHAGVAPPPIARLWHPAPPT</sequence>
<dbReference type="InterPro" id="IPR011335">
    <property type="entry name" value="Restrct_endonuc-II-like"/>
</dbReference>
<dbReference type="InterPro" id="IPR011856">
    <property type="entry name" value="tRNA_endonuc-like_dom_sf"/>
</dbReference>
<dbReference type="Proteomes" id="UP001597260">
    <property type="component" value="Unassembled WGS sequence"/>
</dbReference>
<feature type="transmembrane region" description="Helical" evidence="2">
    <location>
        <begin position="35"/>
        <end position="55"/>
    </location>
</feature>
<gene>
    <name evidence="4" type="ORF">ACFQ4H_08450</name>
</gene>
<name>A0ABW3YBX8_9ACTN</name>
<dbReference type="PANTHER" id="PTHR30015">
    <property type="entry name" value="MRR RESTRICTION SYSTEM PROTEIN"/>
    <property type="match status" value="1"/>
</dbReference>
<organism evidence="4 5">
    <name type="scientific">Micromonospora sonneratiae</name>
    <dbReference type="NCBI Taxonomy" id="1184706"/>
    <lineage>
        <taxon>Bacteria</taxon>
        <taxon>Bacillati</taxon>
        <taxon>Actinomycetota</taxon>
        <taxon>Actinomycetes</taxon>
        <taxon>Micromonosporales</taxon>
        <taxon>Micromonosporaceae</taxon>
        <taxon>Micromonospora</taxon>
    </lineage>
</organism>
<keyword evidence="2" id="KW-0812">Transmembrane</keyword>
<dbReference type="Gene3D" id="3.40.1350.10">
    <property type="match status" value="1"/>
</dbReference>
<evidence type="ECO:0000256" key="1">
    <source>
        <dbReference type="SAM" id="MobiDB-lite"/>
    </source>
</evidence>
<evidence type="ECO:0000259" key="3">
    <source>
        <dbReference type="Pfam" id="PF04471"/>
    </source>
</evidence>
<dbReference type="Pfam" id="PF04471">
    <property type="entry name" value="Mrr_cat"/>
    <property type="match status" value="1"/>
</dbReference>
<keyword evidence="4" id="KW-0255">Endonuclease</keyword>
<feature type="domain" description="Restriction endonuclease type IV Mrr" evidence="3">
    <location>
        <begin position="103"/>
        <end position="213"/>
    </location>
</feature>
<keyword evidence="4" id="KW-0378">Hydrolase</keyword>
<dbReference type="EMBL" id="JBHTMP010000009">
    <property type="protein sequence ID" value="MFD1321116.1"/>
    <property type="molecule type" value="Genomic_DNA"/>
</dbReference>
<feature type="compositionally biased region" description="Basic residues" evidence="1">
    <location>
        <begin position="15"/>
        <end position="27"/>
    </location>
</feature>
<feature type="region of interest" description="Disordered" evidence="1">
    <location>
        <begin position="1"/>
        <end position="27"/>
    </location>
</feature>
<dbReference type="PANTHER" id="PTHR30015:SF6">
    <property type="entry name" value="SLL1429 PROTEIN"/>
    <property type="match status" value="1"/>
</dbReference>
<keyword evidence="5" id="KW-1185">Reference proteome</keyword>
<evidence type="ECO:0000256" key="2">
    <source>
        <dbReference type="SAM" id="Phobius"/>
    </source>
</evidence>
<accession>A0ABW3YBX8</accession>
<evidence type="ECO:0000313" key="4">
    <source>
        <dbReference type="EMBL" id="MFD1321116.1"/>
    </source>
</evidence>
<dbReference type="InterPro" id="IPR007560">
    <property type="entry name" value="Restrct_endonuc_IV_Mrr"/>
</dbReference>
<dbReference type="RefSeq" id="WP_377568945.1">
    <property type="nucleotide sequence ID" value="NZ_JBHTMP010000009.1"/>
</dbReference>
<keyword evidence="2" id="KW-1133">Transmembrane helix</keyword>
<proteinExistence type="predicted"/>
<dbReference type="InterPro" id="IPR052906">
    <property type="entry name" value="Type_IV_Methyl-Rstrct_Enzyme"/>
</dbReference>
<reference evidence="5" key="1">
    <citation type="journal article" date="2019" name="Int. J. Syst. Evol. Microbiol.">
        <title>The Global Catalogue of Microorganisms (GCM) 10K type strain sequencing project: providing services to taxonomists for standard genome sequencing and annotation.</title>
        <authorList>
            <consortium name="The Broad Institute Genomics Platform"/>
            <consortium name="The Broad Institute Genome Sequencing Center for Infectious Disease"/>
            <person name="Wu L."/>
            <person name="Ma J."/>
        </authorList>
    </citation>
    <scope>NUCLEOTIDE SEQUENCE [LARGE SCALE GENOMIC DNA]</scope>
    <source>
        <strain evidence="5">JCM 31037</strain>
    </source>
</reference>
<keyword evidence="2" id="KW-0472">Membrane</keyword>
<feature type="transmembrane region" description="Helical" evidence="2">
    <location>
        <begin position="61"/>
        <end position="81"/>
    </location>
</feature>